<dbReference type="OrthoDB" id="6478865at2759"/>
<gene>
    <name evidence="1" type="ORF">B4U80_03574</name>
</gene>
<evidence type="ECO:0000313" key="2">
    <source>
        <dbReference type="Proteomes" id="UP000288716"/>
    </source>
</evidence>
<evidence type="ECO:0000313" key="1">
    <source>
        <dbReference type="EMBL" id="RWS28067.1"/>
    </source>
</evidence>
<reference evidence="1 2" key="1">
    <citation type="journal article" date="2018" name="Gigascience">
        <title>Genomes of trombidid mites reveal novel predicted allergens and laterally-transferred genes associated with secondary metabolism.</title>
        <authorList>
            <person name="Dong X."/>
            <person name="Chaisiri K."/>
            <person name="Xia D."/>
            <person name="Armstrong S.D."/>
            <person name="Fang Y."/>
            <person name="Donnelly M.J."/>
            <person name="Kadowaki T."/>
            <person name="McGarry J.W."/>
            <person name="Darby A.C."/>
            <person name="Makepeace B.L."/>
        </authorList>
    </citation>
    <scope>NUCLEOTIDE SEQUENCE [LARGE SCALE GENOMIC DNA]</scope>
    <source>
        <strain evidence="1">UoL-UT</strain>
    </source>
</reference>
<comment type="caution">
    <text evidence="1">The sequence shown here is derived from an EMBL/GenBank/DDBJ whole genome shotgun (WGS) entry which is preliminary data.</text>
</comment>
<dbReference type="EMBL" id="NCKV01001607">
    <property type="protein sequence ID" value="RWS28067.1"/>
    <property type="molecule type" value="Genomic_DNA"/>
</dbReference>
<organism evidence="1 2">
    <name type="scientific">Leptotrombidium deliense</name>
    <dbReference type="NCBI Taxonomy" id="299467"/>
    <lineage>
        <taxon>Eukaryota</taxon>
        <taxon>Metazoa</taxon>
        <taxon>Ecdysozoa</taxon>
        <taxon>Arthropoda</taxon>
        <taxon>Chelicerata</taxon>
        <taxon>Arachnida</taxon>
        <taxon>Acari</taxon>
        <taxon>Acariformes</taxon>
        <taxon>Trombidiformes</taxon>
        <taxon>Prostigmata</taxon>
        <taxon>Anystina</taxon>
        <taxon>Parasitengona</taxon>
        <taxon>Trombiculoidea</taxon>
        <taxon>Trombiculidae</taxon>
        <taxon>Leptotrombidium</taxon>
    </lineage>
</organism>
<dbReference type="Proteomes" id="UP000288716">
    <property type="component" value="Unassembled WGS sequence"/>
</dbReference>
<keyword evidence="2" id="KW-1185">Reference proteome</keyword>
<name>A0A443SKM4_9ACAR</name>
<sequence>MESTGRAYEAKAAQQTSPGALLMCDIKEVYPSPDVTIYRVDSDGSNPFLLDVHRTEQVLQQNLLRVLVTVNVNDVQLLERFGGQPSIFECLVTIPLPDKKNLYYKKQITYIPGESCFNSFA</sequence>
<accession>A0A443SKM4</accession>
<dbReference type="AlphaFoldDB" id="A0A443SKM4"/>
<dbReference type="VEuPathDB" id="VectorBase:LDEU003973"/>
<protein>
    <submittedName>
        <fullName evidence="1">Uncharacterized protein</fullName>
    </submittedName>
</protein>
<proteinExistence type="predicted"/>